<dbReference type="Gene3D" id="3.20.20.100">
    <property type="entry name" value="NADP-dependent oxidoreductase domain"/>
    <property type="match status" value="1"/>
</dbReference>
<dbReference type="AlphaFoldDB" id="A0A239LAM0"/>
<dbReference type="GO" id="GO:0005829">
    <property type="term" value="C:cytosol"/>
    <property type="evidence" value="ECO:0007669"/>
    <property type="project" value="TreeGrafter"/>
</dbReference>
<keyword evidence="1" id="KW-0560">Oxidoreductase</keyword>
<name>A0A239LAM0_9RHOB</name>
<evidence type="ECO:0000313" key="3">
    <source>
        <dbReference type="EMBL" id="SNT27330.1"/>
    </source>
</evidence>
<protein>
    <submittedName>
        <fullName evidence="3">Predicted oxidoreductase</fullName>
    </submittedName>
</protein>
<dbReference type="SUPFAM" id="SSF51430">
    <property type="entry name" value="NAD(P)-linked oxidoreductase"/>
    <property type="match status" value="1"/>
</dbReference>
<dbReference type="PANTHER" id="PTHR43364">
    <property type="entry name" value="NADH-SPECIFIC METHYLGLYOXAL REDUCTASE-RELATED"/>
    <property type="match status" value="1"/>
</dbReference>
<dbReference type="PRINTS" id="PR00069">
    <property type="entry name" value="ALDKETRDTASE"/>
</dbReference>
<dbReference type="GO" id="GO:0016491">
    <property type="term" value="F:oxidoreductase activity"/>
    <property type="evidence" value="ECO:0007669"/>
    <property type="project" value="UniProtKB-KW"/>
</dbReference>
<evidence type="ECO:0000259" key="2">
    <source>
        <dbReference type="Pfam" id="PF00248"/>
    </source>
</evidence>
<dbReference type="InterPro" id="IPR020471">
    <property type="entry name" value="AKR"/>
</dbReference>
<dbReference type="InterPro" id="IPR050523">
    <property type="entry name" value="AKR_Detox_Biosynth"/>
</dbReference>
<organism evidence="3 4">
    <name type="scientific">Tropicimonas sediminicola</name>
    <dbReference type="NCBI Taxonomy" id="1031541"/>
    <lineage>
        <taxon>Bacteria</taxon>
        <taxon>Pseudomonadati</taxon>
        <taxon>Pseudomonadota</taxon>
        <taxon>Alphaproteobacteria</taxon>
        <taxon>Rhodobacterales</taxon>
        <taxon>Roseobacteraceae</taxon>
        <taxon>Tropicimonas</taxon>
    </lineage>
</organism>
<dbReference type="InterPro" id="IPR036812">
    <property type="entry name" value="NAD(P)_OxRdtase_dom_sf"/>
</dbReference>
<dbReference type="RefSeq" id="WP_176442945.1">
    <property type="nucleotide sequence ID" value="NZ_FZOY01000009.1"/>
</dbReference>
<proteinExistence type="predicted"/>
<dbReference type="Proteomes" id="UP000198426">
    <property type="component" value="Unassembled WGS sequence"/>
</dbReference>
<evidence type="ECO:0000313" key="4">
    <source>
        <dbReference type="Proteomes" id="UP000198426"/>
    </source>
</evidence>
<dbReference type="CDD" id="cd19085">
    <property type="entry name" value="AKR_AKR11B3"/>
    <property type="match status" value="1"/>
</dbReference>
<evidence type="ECO:0000256" key="1">
    <source>
        <dbReference type="ARBA" id="ARBA00023002"/>
    </source>
</evidence>
<keyword evidence="4" id="KW-1185">Reference proteome</keyword>
<accession>A0A239LAM0</accession>
<gene>
    <name evidence="3" type="ORF">SAMN05421757_10979</name>
</gene>
<feature type="domain" description="NADP-dependent oxidoreductase" evidence="2">
    <location>
        <begin position="15"/>
        <end position="304"/>
    </location>
</feature>
<reference evidence="3 4" key="1">
    <citation type="submission" date="2017-06" db="EMBL/GenBank/DDBJ databases">
        <authorList>
            <person name="Kim H.J."/>
            <person name="Triplett B.A."/>
        </authorList>
    </citation>
    <scope>NUCLEOTIDE SEQUENCE [LARGE SCALE GENOMIC DNA]</scope>
    <source>
        <strain evidence="3 4">DSM 29339</strain>
    </source>
</reference>
<dbReference type="Pfam" id="PF00248">
    <property type="entry name" value="Aldo_ket_red"/>
    <property type="match status" value="1"/>
</dbReference>
<sequence>MNRNFGNTDLETSPIVYGCMGGAGAFGAQEEKDSIEALQEAFNVGINFFDTAEAYGNGYSEQLLGRALGDKRSELVISSKVARENLAPDDIIAACDRSLQNLGSDYIDLYMLHWPNRDVPLADSIGALKKLKEDGKIRWYGVSNFGSLDLDEATALGEISVNQLPYHLFFRAIEFEVQPKCEAAGVPIMCYSSLMQGLLAGKYKSLQDFPVDRARTRMFDHRKWAEVVHKEEGAEEAGQELLDALWKLVDETGLSMEELAIGWLKSRPAVGGVIVGTRNGAQSRGLKKLLDVTLDEAVLKSLSDASDRLKTELGTDIDMWGKGRTR</sequence>
<dbReference type="EMBL" id="FZOY01000009">
    <property type="protein sequence ID" value="SNT27330.1"/>
    <property type="molecule type" value="Genomic_DNA"/>
</dbReference>
<dbReference type="PANTHER" id="PTHR43364:SF4">
    <property type="entry name" value="NAD(P)-LINKED OXIDOREDUCTASE SUPERFAMILY PROTEIN"/>
    <property type="match status" value="1"/>
</dbReference>
<dbReference type="InterPro" id="IPR023210">
    <property type="entry name" value="NADP_OxRdtase_dom"/>
</dbReference>